<dbReference type="PRINTS" id="PR00398">
    <property type="entry name" value="STRDHORMONER"/>
</dbReference>
<feature type="domain" description="NR LBD" evidence="15">
    <location>
        <begin position="38"/>
        <end position="305"/>
    </location>
</feature>
<evidence type="ECO:0000313" key="17">
    <source>
        <dbReference type="Proteomes" id="UP001142489"/>
    </source>
</evidence>
<evidence type="ECO:0000256" key="10">
    <source>
        <dbReference type="ARBA" id="ARBA00023163"/>
    </source>
</evidence>
<keyword evidence="3" id="KW-0597">Phosphoprotein</keyword>
<dbReference type="PROSITE" id="PS51843">
    <property type="entry name" value="NR_LBD"/>
    <property type="match status" value="1"/>
</dbReference>
<organism evidence="16 17">
    <name type="scientific">Phrynocephalus forsythii</name>
    <dbReference type="NCBI Taxonomy" id="171643"/>
    <lineage>
        <taxon>Eukaryota</taxon>
        <taxon>Metazoa</taxon>
        <taxon>Chordata</taxon>
        <taxon>Craniata</taxon>
        <taxon>Vertebrata</taxon>
        <taxon>Euteleostomi</taxon>
        <taxon>Lepidosauria</taxon>
        <taxon>Squamata</taxon>
        <taxon>Bifurcata</taxon>
        <taxon>Unidentata</taxon>
        <taxon>Episquamata</taxon>
        <taxon>Toxicofera</taxon>
        <taxon>Iguania</taxon>
        <taxon>Acrodonta</taxon>
        <taxon>Agamidae</taxon>
        <taxon>Agaminae</taxon>
        <taxon>Phrynocephalus</taxon>
    </lineage>
</organism>
<dbReference type="GO" id="GO:0045944">
    <property type="term" value="P:positive regulation of transcription by RNA polymerase II"/>
    <property type="evidence" value="ECO:0007669"/>
    <property type="project" value="TreeGrafter"/>
</dbReference>
<evidence type="ECO:0000256" key="1">
    <source>
        <dbReference type="ARBA" id="ARBA00004245"/>
    </source>
</evidence>
<keyword evidence="17" id="KW-1185">Reference proteome</keyword>
<dbReference type="GO" id="GO:0004879">
    <property type="term" value="F:nuclear receptor activity"/>
    <property type="evidence" value="ECO:0007669"/>
    <property type="project" value="TreeGrafter"/>
</dbReference>
<comment type="caution">
    <text evidence="16">The sequence shown here is derived from an EMBL/GenBank/DDBJ whole genome shotgun (WGS) entry which is preliminary data.</text>
</comment>
<protein>
    <recommendedName>
        <fullName evidence="15">NR LBD domain-containing protein</fullName>
    </recommendedName>
</protein>
<keyword evidence="7" id="KW-0805">Transcription regulation</keyword>
<feature type="region of interest" description="Disordered" evidence="14">
    <location>
        <begin position="1"/>
        <end position="38"/>
    </location>
</feature>
<keyword evidence="8" id="KW-0238">DNA-binding</keyword>
<dbReference type="GO" id="GO:0000122">
    <property type="term" value="P:negative regulation of transcription by RNA polymerase II"/>
    <property type="evidence" value="ECO:0007669"/>
    <property type="project" value="TreeGrafter"/>
</dbReference>
<evidence type="ECO:0000256" key="6">
    <source>
        <dbReference type="ARBA" id="ARBA00022833"/>
    </source>
</evidence>
<dbReference type="GO" id="GO:0030154">
    <property type="term" value="P:cell differentiation"/>
    <property type="evidence" value="ECO:0007669"/>
    <property type="project" value="TreeGrafter"/>
</dbReference>
<dbReference type="AlphaFoldDB" id="A0A9Q0XA94"/>
<dbReference type="PANTHER" id="PTHR24082">
    <property type="entry name" value="NUCLEAR HORMONE RECEPTOR"/>
    <property type="match status" value="1"/>
</dbReference>
<dbReference type="GO" id="GO:0005856">
    <property type="term" value="C:cytoskeleton"/>
    <property type="evidence" value="ECO:0007669"/>
    <property type="project" value="UniProtKB-SubCell"/>
</dbReference>
<dbReference type="EMBL" id="JAPFRF010000019">
    <property type="protein sequence ID" value="KAJ7307396.1"/>
    <property type="molecule type" value="Genomic_DNA"/>
</dbReference>
<keyword evidence="13" id="KW-0539">Nucleus</keyword>
<evidence type="ECO:0000256" key="13">
    <source>
        <dbReference type="ARBA" id="ARBA00023242"/>
    </source>
</evidence>
<evidence type="ECO:0000313" key="16">
    <source>
        <dbReference type="EMBL" id="KAJ7307396.1"/>
    </source>
</evidence>
<dbReference type="Proteomes" id="UP001142489">
    <property type="component" value="Unassembled WGS sequence"/>
</dbReference>
<feature type="compositionally biased region" description="Basic and acidic residues" evidence="14">
    <location>
        <begin position="1"/>
        <end position="16"/>
    </location>
</feature>
<dbReference type="GO" id="GO:0000978">
    <property type="term" value="F:RNA polymerase II cis-regulatory region sequence-specific DNA binding"/>
    <property type="evidence" value="ECO:0007669"/>
    <property type="project" value="TreeGrafter"/>
</dbReference>
<dbReference type="InterPro" id="IPR035500">
    <property type="entry name" value="NHR-like_dom_sf"/>
</dbReference>
<dbReference type="InterPro" id="IPR000536">
    <property type="entry name" value="Nucl_hrmn_rcpt_lig-bd"/>
</dbReference>
<dbReference type="OrthoDB" id="6355676at2759"/>
<evidence type="ECO:0000256" key="11">
    <source>
        <dbReference type="ARBA" id="ARBA00023170"/>
    </source>
</evidence>
<evidence type="ECO:0000256" key="5">
    <source>
        <dbReference type="ARBA" id="ARBA00022771"/>
    </source>
</evidence>
<gene>
    <name evidence="16" type="ORF">JRQ81_009412</name>
</gene>
<keyword evidence="12" id="KW-0206">Cytoskeleton</keyword>
<keyword evidence="11" id="KW-0675">Receptor</keyword>
<sequence>MIMSEEALRVRRELQRQKRHRERSPVAGSPKKGTLTADQEQLIEILSEAYKKNIDPSFSPFTYYQTPVRLQVHSPPPHSPEEAYFPPLSPHTSQDPAERYPEEVLPDVFSFLPLFADVTTYTIQQVVKFAKDIPYFRTLPVDDQISLLKGATMEISEILFNMYFDLDSETWVCGSHTYAAENITMLGFKPIYLELVLKFHVSLRKLDLNDTEYILLQALLLFSPDDVTVTQREAVDQIQERIALTLKSYIDHRHPLPEGRFLYAKLLLLLTELRSLKVECTRQIHHMPNSQDLITMTPLLSEIIS</sequence>
<evidence type="ECO:0000256" key="7">
    <source>
        <dbReference type="ARBA" id="ARBA00023015"/>
    </source>
</evidence>
<dbReference type="SUPFAM" id="SSF48508">
    <property type="entry name" value="Nuclear receptor ligand-binding domain"/>
    <property type="match status" value="1"/>
</dbReference>
<keyword evidence="5" id="KW-0863">Zinc-finger</keyword>
<evidence type="ECO:0000256" key="9">
    <source>
        <dbReference type="ARBA" id="ARBA00023159"/>
    </source>
</evidence>
<keyword evidence="2" id="KW-0963">Cytoplasm</keyword>
<evidence type="ECO:0000256" key="2">
    <source>
        <dbReference type="ARBA" id="ARBA00022490"/>
    </source>
</evidence>
<keyword evidence="6" id="KW-0862">Zinc</keyword>
<dbReference type="Pfam" id="PF00104">
    <property type="entry name" value="Hormone_recep"/>
    <property type="match status" value="1"/>
</dbReference>
<keyword evidence="4" id="KW-0479">Metal-binding</keyword>
<dbReference type="GO" id="GO:0008270">
    <property type="term" value="F:zinc ion binding"/>
    <property type="evidence" value="ECO:0007669"/>
    <property type="project" value="UniProtKB-KW"/>
</dbReference>
<dbReference type="PANTHER" id="PTHR24082:SF231">
    <property type="entry name" value="NUCLEAR RECEPTOR SUBFAMILY 1 GROUP I MEMBER 3"/>
    <property type="match status" value="1"/>
</dbReference>
<accession>A0A9Q0XA94</accession>
<name>A0A9Q0XA94_9SAUR</name>
<comment type="subcellular location">
    <subcellularLocation>
        <location evidence="1">Cytoplasm</location>
        <location evidence="1">Cytoskeleton</location>
    </subcellularLocation>
</comment>
<dbReference type="SMART" id="SM00430">
    <property type="entry name" value="HOLI"/>
    <property type="match status" value="1"/>
</dbReference>
<evidence type="ECO:0000256" key="4">
    <source>
        <dbReference type="ARBA" id="ARBA00022723"/>
    </source>
</evidence>
<keyword evidence="9" id="KW-0010">Activator</keyword>
<evidence type="ECO:0000256" key="8">
    <source>
        <dbReference type="ARBA" id="ARBA00023125"/>
    </source>
</evidence>
<evidence type="ECO:0000256" key="3">
    <source>
        <dbReference type="ARBA" id="ARBA00022553"/>
    </source>
</evidence>
<feature type="region of interest" description="Disordered" evidence="14">
    <location>
        <begin position="72"/>
        <end position="97"/>
    </location>
</feature>
<evidence type="ECO:0000256" key="12">
    <source>
        <dbReference type="ARBA" id="ARBA00023212"/>
    </source>
</evidence>
<dbReference type="InterPro" id="IPR001723">
    <property type="entry name" value="Nuclear_hrmn_rcpt"/>
</dbReference>
<reference evidence="16" key="1">
    <citation type="journal article" date="2023" name="DNA Res.">
        <title>Chromosome-level genome assembly of Phrynocephalus forsythii using third-generation DNA sequencing and Hi-C analysis.</title>
        <authorList>
            <person name="Qi Y."/>
            <person name="Zhao W."/>
            <person name="Zhao Y."/>
            <person name="Niu C."/>
            <person name="Cao S."/>
            <person name="Zhang Y."/>
        </authorList>
    </citation>
    <scope>NUCLEOTIDE SEQUENCE</scope>
    <source>
        <tissue evidence="16">Muscle</tissue>
    </source>
</reference>
<evidence type="ECO:0000259" key="15">
    <source>
        <dbReference type="PROSITE" id="PS51843"/>
    </source>
</evidence>
<evidence type="ECO:0000256" key="14">
    <source>
        <dbReference type="SAM" id="MobiDB-lite"/>
    </source>
</evidence>
<keyword evidence="10" id="KW-0804">Transcription</keyword>
<dbReference type="Gene3D" id="1.10.565.10">
    <property type="entry name" value="Retinoid X Receptor"/>
    <property type="match status" value="1"/>
</dbReference>
<dbReference type="InterPro" id="IPR050234">
    <property type="entry name" value="Nuclear_hormone_rcpt_NR1"/>
</dbReference>
<proteinExistence type="predicted"/>